<comment type="catalytic activity">
    <reaction evidence="5">
        <text>isopentenyl diphosphate + 2 oxidized [2Fe-2S]-[ferredoxin] + H2O = (2E)-4-hydroxy-3-methylbut-2-enyl diphosphate + 2 reduced [2Fe-2S]-[ferredoxin] + 2 H(+)</text>
        <dbReference type="Rhea" id="RHEA:24488"/>
        <dbReference type="Rhea" id="RHEA-COMP:10000"/>
        <dbReference type="Rhea" id="RHEA-COMP:10001"/>
        <dbReference type="ChEBI" id="CHEBI:15377"/>
        <dbReference type="ChEBI" id="CHEBI:15378"/>
        <dbReference type="ChEBI" id="CHEBI:33737"/>
        <dbReference type="ChEBI" id="CHEBI:33738"/>
        <dbReference type="ChEBI" id="CHEBI:128753"/>
        <dbReference type="ChEBI" id="CHEBI:128769"/>
        <dbReference type="EC" id="1.17.7.4"/>
    </reaction>
</comment>
<feature type="binding site" evidence="5">
    <location>
        <position position="47"/>
    </location>
    <ligand>
        <name>(2E)-4-hydroxy-3-methylbut-2-enyl diphosphate</name>
        <dbReference type="ChEBI" id="CHEBI:128753"/>
    </ligand>
</feature>
<dbReference type="CDD" id="cd13944">
    <property type="entry name" value="lytB_ispH"/>
    <property type="match status" value="1"/>
</dbReference>
<feature type="binding site" evidence="5">
    <location>
        <position position="47"/>
    </location>
    <ligand>
        <name>dimethylallyl diphosphate</name>
        <dbReference type="ChEBI" id="CHEBI:57623"/>
    </ligand>
</feature>
<accession>A0A0T6LUY6</accession>
<feature type="binding site" evidence="5">
    <location>
        <position position="229"/>
    </location>
    <ligand>
        <name>dimethylallyl diphosphate</name>
        <dbReference type="ChEBI" id="CHEBI:57623"/>
    </ligand>
</feature>
<feature type="binding site" evidence="5">
    <location>
        <position position="230"/>
    </location>
    <ligand>
        <name>(2E)-4-hydroxy-3-methylbut-2-enyl diphosphate</name>
        <dbReference type="ChEBI" id="CHEBI:128753"/>
    </ligand>
</feature>
<feature type="binding site" evidence="5">
    <location>
        <position position="272"/>
    </location>
    <ligand>
        <name>dimethylallyl diphosphate</name>
        <dbReference type="ChEBI" id="CHEBI:57623"/>
    </ligand>
</feature>
<dbReference type="Gene3D" id="3.40.50.11270">
    <property type="match status" value="1"/>
</dbReference>
<dbReference type="GO" id="GO:0051539">
    <property type="term" value="F:4 iron, 4 sulfur cluster binding"/>
    <property type="evidence" value="ECO:0007669"/>
    <property type="project" value="UniProtKB-UniRule"/>
</dbReference>
<keyword evidence="1 5" id="KW-0004">4Fe-4S</keyword>
<dbReference type="PANTHER" id="PTHR30426:SF0">
    <property type="entry name" value="4-HYDROXY-3-METHYLBUT-2-ENYL DIPHOSPHATE REDUCTASE"/>
    <property type="match status" value="1"/>
</dbReference>
<feature type="binding site" evidence="5">
    <location>
        <position position="228"/>
    </location>
    <ligand>
        <name>dimethylallyl diphosphate</name>
        <dbReference type="ChEBI" id="CHEBI:57623"/>
    </ligand>
</feature>
<feature type="binding site" evidence="5">
    <location>
        <position position="228"/>
    </location>
    <ligand>
        <name>(2E)-4-hydroxy-3-methylbut-2-enyl diphosphate</name>
        <dbReference type="ChEBI" id="CHEBI:128753"/>
    </ligand>
</feature>
<comment type="caution">
    <text evidence="6">The sequence shown here is derived from an EMBL/GenBank/DDBJ whole genome shotgun (WGS) entry which is preliminary data.</text>
</comment>
<dbReference type="PANTHER" id="PTHR30426">
    <property type="entry name" value="4-HYDROXY-3-METHYLBUT-2-ENYL DIPHOSPHATE REDUCTASE"/>
    <property type="match status" value="1"/>
</dbReference>
<feature type="binding site" evidence="5">
    <location>
        <position position="80"/>
    </location>
    <ligand>
        <name>isopentenyl diphosphate</name>
        <dbReference type="ChEBI" id="CHEBI:128769"/>
    </ligand>
</feature>
<feature type="binding site" evidence="5">
    <location>
        <position position="80"/>
    </location>
    <ligand>
        <name>dimethylallyl diphosphate</name>
        <dbReference type="ChEBI" id="CHEBI:57623"/>
    </ligand>
</feature>
<organism evidence="6 7">
    <name type="scientific">Wenjunlia vitaminophila</name>
    <name type="common">Streptomyces vitaminophilus</name>
    <dbReference type="NCBI Taxonomy" id="76728"/>
    <lineage>
        <taxon>Bacteria</taxon>
        <taxon>Bacillati</taxon>
        <taxon>Actinomycetota</taxon>
        <taxon>Actinomycetes</taxon>
        <taxon>Kitasatosporales</taxon>
        <taxon>Streptomycetaceae</taxon>
        <taxon>Wenjunlia</taxon>
    </lineage>
</organism>
<feature type="binding site" evidence="5">
    <location>
        <position position="47"/>
    </location>
    <ligand>
        <name>isopentenyl diphosphate</name>
        <dbReference type="ChEBI" id="CHEBI:128769"/>
    </ligand>
</feature>
<evidence type="ECO:0000256" key="1">
    <source>
        <dbReference type="ARBA" id="ARBA00022485"/>
    </source>
</evidence>
<comment type="similarity">
    <text evidence="5">Belongs to the IspH family.</text>
</comment>
<feature type="binding site" evidence="5">
    <location>
        <position position="230"/>
    </location>
    <ligand>
        <name>isopentenyl diphosphate</name>
        <dbReference type="ChEBI" id="CHEBI:128769"/>
    </ligand>
</feature>
<dbReference type="NCBIfam" id="NF002190">
    <property type="entry name" value="PRK01045.1-4"/>
    <property type="match status" value="1"/>
</dbReference>
<feature type="binding site" evidence="5">
    <location>
        <position position="272"/>
    </location>
    <ligand>
        <name>isopentenyl diphosphate</name>
        <dbReference type="ChEBI" id="CHEBI:128769"/>
    </ligand>
</feature>
<dbReference type="EMBL" id="LLZU01000010">
    <property type="protein sequence ID" value="KRV49866.1"/>
    <property type="molecule type" value="Genomic_DNA"/>
</dbReference>
<reference evidence="6 7" key="1">
    <citation type="submission" date="2015-10" db="EMBL/GenBank/DDBJ databases">
        <title>Draft genome sequence of pyrrolomycin-producing Streptomyces vitaminophilus.</title>
        <authorList>
            <person name="Graham D.E."/>
            <person name="Mahan K.M."/>
            <person name="Klingeman D.M."/>
            <person name="Hettich R.L."/>
            <person name="Parry R.J."/>
        </authorList>
    </citation>
    <scope>NUCLEOTIDE SEQUENCE [LARGE SCALE GENOMIC DNA]</scope>
    <source>
        <strain evidence="6 7">ATCC 31673</strain>
    </source>
</reference>
<feature type="binding site" evidence="5">
    <location>
        <position position="130"/>
    </location>
    <ligand>
        <name>isopentenyl diphosphate</name>
        <dbReference type="ChEBI" id="CHEBI:128769"/>
    </ligand>
</feature>
<dbReference type="STRING" id="76728.AQ490_18620"/>
<dbReference type="Gene3D" id="3.40.1010.20">
    <property type="entry name" value="4-hydroxy-3-methylbut-2-enyl diphosphate reductase, catalytic domain"/>
    <property type="match status" value="2"/>
</dbReference>
<dbReference type="GO" id="GO:0050992">
    <property type="term" value="P:dimethylallyl diphosphate biosynthetic process"/>
    <property type="evidence" value="ECO:0007669"/>
    <property type="project" value="UniProtKB-UniRule"/>
</dbReference>
<evidence type="ECO:0000313" key="7">
    <source>
        <dbReference type="Proteomes" id="UP000050867"/>
    </source>
</evidence>
<dbReference type="GO" id="GO:0019288">
    <property type="term" value="P:isopentenyl diphosphate biosynthetic process, methylerythritol 4-phosphate pathway"/>
    <property type="evidence" value="ECO:0007669"/>
    <property type="project" value="UniProtKB-UniRule"/>
</dbReference>
<dbReference type="GO" id="GO:0046872">
    <property type="term" value="F:metal ion binding"/>
    <property type="evidence" value="ECO:0007669"/>
    <property type="project" value="UniProtKB-KW"/>
</dbReference>
<dbReference type="UniPathway" id="UPA00059">
    <property type="reaction ID" value="UER00105"/>
</dbReference>
<comment type="function">
    <text evidence="5">Catalyzes the conversion of 1-hydroxy-2-methyl-2-(E)-butenyl 4-diphosphate (HMBPP) into a mixture of isopentenyl diphosphate (IPP) and dimethylallyl diphosphate (DMAPP). Acts in the terminal step of the DOXP/MEP pathway for isoprenoid precursor biosynthesis.</text>
</comment>
<keyword evidence="4 5" id="KW-0411">Iron-sulfur</keyword>
<dbReference type="AlphaFoldDB" id="A0A0T6LUY6"/>
<comment type="pathway">
    <text evidence="5">Isoprenoid biosynthesis; dimethylallyl diphosphate biosynthesis; dimethylallyl diphosphate from (2E)-4-hydroxy-3-methylbutenyl diphosphate: step 1/1.</text>
</comment>
<keyword evidence="3 5" id="KW-0408">Iron</keyword>
<dbReference type="Proteomes" id="UP000050867">
    <property type="component" value="Unassembled WGS sequence"/>
</dbReference>
<feature type="binding site" evidence="5">
    <location>
        <position position="229"/>
    </location>
    <ligand>
        <name>isopentenyl diphosphate</name>
        <dbReference type="ChEBI" id="CHEBI:128769"/>
    </ligand>
</feature>
<keyword evidence="5" id="KW-0414">Isoprene biosynthesis</keyword>
<dbReference type="Pfam" id="PF02401">
    <property type="entry name" value="LYTB"/>
    <property type="match status" value="1"/>
</dbReference>
<sequence>MDRAAKKKVVLAEPRGFCAGVRRAIAMVEKALEIHGAPVYVRKEIVHNHYVVGVLKRRGAVFVESEDEVPRGAVCVFSAHGVAPAVRSNAESRGLGTIDATCPLVSKVHQEARRFARDGRTLLLVGHADHEEVEGTYGEAPDQTIVVQSEDEARALDLPDDTPVAVLTQTTLSMDESTGIVQALRERFTDLVTPPDDDICYASTNRQLAVKAVTERTELVLVVGSRNSSNSVRMVEVAQRHGTPAHLVPDVGDLDERWLDGVTAVGVSAGASAPEILVDELLERLHRLGYQEVELSTTATEDVVFAMPASLTGTRRAAS</sequence>
<keyword evidence="5" id="KW-0560">Oxidoreductase</keyword>
<evidence type="ECO:0000256" key="4">
    <source>
        <dbReference type="ARBA" id="ARBA00023014"/>
    </source>
</evidence>
<feature type="binding site" evidence="5">
    <location>
        <position position="228"/>
    </location>
    <ligand>
        <name>isopentenyl diphosphate</name>
        <dbReference type="ChEBI" id="CHEBI:128769"/>
    </ligand>
</feature>
<dbReference type="NCBIfam" id="TIGR00216">
    <property type="entry name" value="ispH_lytB"/>
    <property type="match status" value="1"/>
</dbReference>
<comment type="catalytic activity">
    <reaction evidence="5">
        <text>dimethylallyl diphosphate + 2 oxidized [2Fe-2S]-[ferredoxin] + H2O = (2E)-4-hydroxy-3-methylbut-2-enyl diphosphate + 2 reduced [2Fe-2S]-[ferredoxin] + 2 H(+)</text>
        <dbReference type="Rhea" id="RHEA:24825"/>
        <dbReference type="Rhea" id="RHEA-COMP:10000"/>
        <dbReference type="Rhea" id="RHEA-COMP:10001"/>
        <dbReference type="ChEBI" id="CHEBI:15377"/>
        <dbReference type="ChEBI" id="CHEBI:15378"/>
        <dbReference type="ChEBI" id="CHEBI:33737"/>
        <dbReference type="ChEBI" id="CHEBI:33738"/>
        <dbReference type="ChEBI" id="CHEBI:57623"/>
        <dbReference type="ChEBI" id="CHEBI:128753"/>
        <dbReference type="EC" id="1.17.7.4"/>
    </reaction>
</comment>
<feature type="binding site" evidence="5">
    <location>
        <position position="229"/>
    </location>
    <ligand>
        <name>(2E)-4-hydroxy-3-methylbut-2-enyl diphosphate</name>
        <dbReference type="ChEBI" id="CHEBI:128753"/>
    </ligand>
</feature>
<feature type="binding site" evidence="5">
    <location>
        <position position="230"/>
    </location>
    <ligand>
        <name>dimethylallyl diphosphate</name>
        <dbReference type="ChEBI" id="CHEBI:57623"/>
    </ligand>
</feature>
<feature type="binding site" evidence="5">
    <location>
        <position position="130"/>
    </location>
    <ligand>
        <name>dimethylallyl diphosphate</name>
        <dbReference type="ChEBI" id="CHEBI:57623"/>
    </ligand>
</feature>
<dbReference type="HAMAP" id="MF_00191">
    <property type="entry name" value="IspH"/>
    <property type="match status" value="1"/>
</dbReference>
<evidence type="ECO:0000256" key="3">
    <source>
        <dbReference type="ARBA" id="ARBA00023004"/>
    </source>
</evidence>
<evidence type="ECO:0000313" key="6">
    <source>
        <dbReference type="EMBL" id="KRV49866.1"/>
    </source>
</evidence>
<proteinExistence type="inferred from homology"/>
<feature type="binding site" evidence="5">
    <location>
        <position position="272"/>
    </location>
    <ligand>
        <name>(2E)-4-hydroxy-3-methylbut-2-enyl diphosphate</name>
        <dbReference type="ChEBI" id="CHEBI:128753"/>
    </ligand>
</feature>
<dbReference type="UniPathway" id="UPA00056">
    <property type="reaction ID" value="UER00097"/>
</dbReference>
<feature type="binding site" evidence="5">
    <location>
        <position position="18"/>
    </location>
    <ligand>
        <name>[4Fe-4S] cluster</name>
        <dbReference type="ChEBI" id="CHEBI:49883"/>
    </ligand>
</feature>
<evidence type="ECO:0000256" key="2">
    <source>
        <dbReference type="ARBA" id="ARBA00022723"/>
    </source>
</evidence>
<keyword evidence="2 5" id="KW-0479">Metal-binding</keyword>
<dbReference type="InterPro" id="IPR003451">
    <property type="entry name" value="LytB/IspH"/>
</dbReference>
<dbReference type="NCBIfam" id="NF002189">
    <property type="entry name" value="PRK01045.1-3"/>
    <property type="match status" value="1"/>
</dbReference>
<dbReference type="GO" id="GO:0016114">
    <property type="term" value="P:terpenoid biosynthetic process"/>
    <property type="evidence" value="ECO:0007669"/>
    <property type="project" value="UniProtKB-UniRule"/>
</dbReference>
<feature type="binding site" evidence="5">
    <location>
        <position position="80"/>
    </location>
    <ligand>
        <name>(2E)-4-hydroxy-3-methylbut-2-enyl diphosphate</name>
        <dbReference type="ChEBI" id="CHEBI:128753"/>
    </ligand>
</feature>
<feature type="binding site" evidence="5">
    <location>
        <position position="170"/>
    </location>
    <ligand>
        <name>(2E)-4-hydroxy-3-methylbut-2-enyl diphosphate</name>
        <dbReference type="ChEBI" id="CHEBI:128753"/>
    </ligand>
</feature>
<dbReference type="GO" id="GO:0051745">
    <property type="term" value="F:4-hydroxy-3-methylbut-2-enyl diphosphate reductase activity"/>
    <property type="evidence" value="ECO:0007669"/>
    <property type="project" value="UniProtKB-UniRule"/>
</dbReference>
<gene>
    <name evidence="5" type="primary">ispH</name>
    <name evidence="6" type="ORF">AQ490_18620</name>
</gene>
<comment type="pathway">
    <text evidence="5">Isoprenoid biosynthesis; isopentenyl diphosphate biosynthesis via DXP pathway; isopentenyl diphosphate from 1-deoxy-D-xylulose 5-phosphate: step 6/6.</text>
</comment>
<feature type="active site" description="Proton donor" evidence="5">
    <location>
        <position position="132"/>
    </location>
</feature>
<protein>
    <recommendedName>
        <fullName evidence="5">4-hydroxy-3-methylbut-2-enyl diphosphate reductase</fullName>
        <shortName evidence="5">HMBPP reductase</shortName>
        <ecNumber evidence="5">1.17.7.4</ecNumber>
    </recommendedName>
</protein>
<comment type="cofactor">
    <cofactor evidence="5">
        <name>[4Fe-4S] cluster</name>
        <dbReference type="ChEBI" id="CHEBI:49883"/>
    </cofactor>
    <text evidence="5">Binds 1 [4Fe-4S] cluster per subunit.</text>
</comment>
<evidence type="ECO:0000256" key="5">
    <source>
        <dbReference type="HAMAP-Rule" id="MF_00191"/>
    </source>
</evidence>
<feature type="binding site" evidence="5">
    <location>
        <position position="200"/>
    </location>
    <ligand>
        <name>[4Fe-4S] cluster</name>
        <dbReference type="ChEBI" id="CHEBI:49883"/>
    </ligand>
</feature>
<dbReference type="EC" id="1.17.7.4" evidence="5"/>
<feature type="binding site" evidence="5">
    <location>
        <position position="102"/>
    </location>
    <ligand>
        <name>[4Fe-4S] cluster</name>
        <dbReference type="ChEBI" id="CHEBI:49883"/>
    </ligand>
</feature>
<feature type="binding site" evidence="5">
    <location>
        <position position="130"/>
    </location>
    <ligand>
        <name>(2E)-4-hydroxy-3-methylbut-2-enyl diphosphate</name>
        <dbReference type="ChEBI" id="CHEBI:128753"/>
    </ligand>
</feature>
<keyword evidence="7" id="KW-1185">Reference proteome</keyword>
<dbReference type="eggNOG" id="COG0761">
    <property type="taxonomic scope" value="Bacteria"/>
</dbReference>
<name>A0A0T6LUY6_WENVI</name>